<dbReference type="AlphaFoldDB" id="F9W472"/>
<sequence length="179" mass="18605">MNTAAVFSPSLLRRTALVTCMSVSSVDRAGLNPACCGCNLSSMQSLTLRATMRSINLHSVLVSVTGLKDAMLLAGLFGFSNGTMMPCFHLAGTCPVRKLQLNSRNTHFFATLPSSFSSSQCISSSPGAVPEESSRSATSSSASVMGRKVLRLVLGILISGACGALVDLAMYILANACAC</sequence>
<keyword evidence="1" id="KW-0472">Membrane</keyword>
<dbReference type="EMBL" id="CAEQ01000523">
    <property type="protein sequence ID" value="CCD11960.1"/>
    <property type="molecule type" value="Genomic_DNA"/>
</dbReference>
<evidence type="ECO:0000256" key="1">
    <source>
        <dbReference type="SAM" id="Phobius"/>
    </source>
</evidence>
<comment type="caution">
    <text evidence="2">The sequence shown here is derived from an EMBL/GenBank/DDBJ whole genome shotgun (WGS) entry which is preliminary data.</text>
</comment>
<keyword evidence="3" id="KW-1185">Reference proteome</keyword>
<evidence type="ECO:0000313" key="3">
    <source>
        <dbReference type="Proteomes" id="UP000000702"/>
    </source>
</evidence>
<gene>
    <name evidence="2" type="ORF">TCIL3000_0_28930</name>
</gene>
<proteinExistence type="predicted"/>
<dbReference type="OMA" id="AMYILAN"/>
<keyword evidence="1" id="KW-0812">Transmembrane</keyword>
<dbReference type="VEuPathDB" id="TriTrypDB:TcIL3000_0_28930"/>
<keyword evidence="1" id="KW-1133">Transmembrane helix</keyword>
<evidence type="ECO:0000313" key="2">
    <source>
        <dbReference type="EMBL" id="CCD11960.1"/>
    </source>
</evidence>
<reference evidence="3" key="1">
    <citation type="submission" date="2011-07" db="EMBL/GenBank/DDBJ databases">
        <title>Divergent evolution of antigenic variation in African trypanosomes.</title>
        <authorList>
            <person name="Jackson A.P."/>
            <person name="Berry A."/>
            <person name="Allison H.C."/>
            <person name="Burton P."/>
            <person name="Anderson J."/>
            <person name="Aslett M."/>
            <person name="Brown R."/>
            <person name="Corton N."/>
            <person name="Harris D."/>
            <person name="Hauser H."/>
            <person name="Gamble J."/>
            <person name="Gilderthorp R."/>
            <person name="McQuillan J."/>
            <person name="Quail M.A."/>
            <person name="Sanders M."/>
            <person name="Van Tonder A."/>
            <person name="Ginger M.L."/>
            <person name="Donelson J.E."/>
            <person name="Field M.C."/>
            <person name="Barry J.D."/>
            <person name="Berriman M."/>
            <person name="Hertz-Fowler C."/>
        </authorList>
    </citation>
    <scope>NUCLEOTIDE SEQUENCE [LARGE SCALE GENOMIC DNA]</scope>
    <source>
        <strain evidence="3">IL3000</strain>
    </source>
</reference>
<accession>F9W472</accession>
<name>F9W472_TRYCI</name>
<protein>
    <submittedName>
        <fullName evidence="2">WGS project CAEQ00000000 data, annotated contig 1154</fullName>
    </submittedName>
</protein>
<dbReference type="Proteomes" id="UP000000702">
    <property type="component" value="Unassembled WGS sequence"/>
</dbReference>
<reference evidence="2 3" key="2">
    <citation type="journal article" date="2012" name="Proc. Natl. Acad. Sci. U.S.A.">
        <title>Antigenic diversity is generated by distinct evolutionary mechanisms in African trypanosome species.</title>
        <authorList>
            <person name="Jackson A.P."/>
            <person name="Berry A."/>
            <person name="Aslett M."/>
            <person name="Allison H.C."/>
            <person name="Burton P."/>
            <person name="Vavrova-Anderson J."/>
            <person name="Brown R."/>
            <person name="Browne H."/>
            <person name="Corton N."/>
            <person name="Hauser H."/>
            <person name="Gamble J."/>
            <person name="Gilderthorp R."/>
            <person name="Marcello L."/>
            <person name="McQuillan J."/>
            <person name="Otto T.D."/>
            <person name="Quail M.A."/>
            <person name="Sanders M.J."/>
            <person name="van Tonder A."/>
            <person name="Ginger M.L."/>
            <person name="Field M.C."/>
            <person name="Barry J.D."/>
            <person name="Hertz-Fowler C."/>
            <person name="Berriman M."/>
        </authorList>
    </citation>
    <scope>NUCLEOTIDE SEQUENCE [LARGE SCALE GENOMIC DNA]</scope>
    <source>
        <strain evidence="2 3">IL3000</strain>
    </source>
</reference>
<organism evidence="2 3">
    <name type="scientific">Trypanosoma congolense (strain IL3000)</name>
    <dbReference type="NCBI Taxonomy" id="1068625"/>
    <lineage>
        <taxon>Eukaryota</taxon>
        <taxon>Discoba</taxon>
        <taxon>Euglenozoa</taxon>
        <taxon>Kinetoplastea</taxon>
        <taxon>Metakinetoplastina</taxon>
        <taxon>Trypanosomatida</taxon>
        <taxon>Trypanosomatidae</taxon>
        <taxon>Trypanosoma</taxon>
        <taxon>Nannomonas</taxon>
    </lineage>
</organism>
<feature type="transmembrane region" description="Helical" evidence="1">
    <location>
        <begin position="149"/>
        <end position="174"/>
    </location>
</feature>